<protein>
    <submittedName>
        <fullName evidence="2">Uncharacterized protein</fullName>
    </submittedName>
</protein>
<feature type="region of interest" description="Disordered" evidence="1">
    <location>
        <begin position="46"/>
        <end position="86"/>
    </location>
</feature>
<dbReference type="AlphaFoldDB" id="A0AAV7KNJ6"/>
<name>A0AAV7KNJ6_PLEWA</name>
<accession>A0AAV7KNJ6</accession>
<evidence type="ECO:0000313" key="2">
    <source>
        <dbReference type="EMBL" id="KAJ1079664.1"/>
    </source>
</evidence>
<feature type="compositionally biased region" description="Polar residues" evidence="1">
    <location>
        <begin position="46"/>
        <end position="55"/>
    </location>
</feature>
<reference evidence="2 3" key="1">
    <citation type="journal article" date="2022" name="bioRxiv">
        <title>Sequencing and chromosome-scale assembly of the giantPleurodeles waltlgenome.</title>
        <authorList>
            <person name="Brown T."/>
            <person name="Elewa A."/>
            <person name="Iarovenko S."/>
            <person name="Subramanian E."/>
            <person name="Araus A.J."/>
            <person name="Petzold A."/>
            <person name="Susuki M."/>
            <person name="Suzuki K.-i.T."/>
            <person name="Hayashi T."/>
            <person name="Toyoda A."/>
            <person name="Oliveira C."/>
            <person name="Osipova E."/>
            <person name="Leigh N.D."/>
            <person name="Simon A."/>
            <person name="Yun M.H."/>
        </authorList>
    </citation>
    <scope>NUCLEOTIDE SEQUENCE [LARGE SCALE GENOMIC DNA]</scope>
    <source>
        <strain evidence="2">20211129_DDA</strain>
        <tissue evidence="2">Liver</tissue>
    </source>
</reference>
<dbReference type="EMBL" id="JANPWB010000036">
    <property type="protein sequence ID" value="KAJ1079664.1"/>
    <property type="molecule type" value="Genomic_DNA"/>
</dbReference>
<evidence type="ECO:0000313" key="3">
    <source>
        <dbReference type="Proteomes" id="UP001066276"/>
    </source>
</evidence>
<dbReference type="Proteomes" id="UP001066276">
    <property type="component" value="Unassembled WGS sequence"/>
</dbReference>
<proteinExistence type="predicted"/>
<keyword evidence="3" id="KW-1185">Reference proteome</keyword>
<gene>
    <name evidence="2" type="ORF">NDU88_000100</name>
</gene>
<comment type="caution">
    <text evidence="2">The sequence shown here is derived from an EMBL/GenBank/DDBJ whole genome shotgun (WGS) entry which is preliminary data.</text>
</comment>
<evidence type="ECO:0000256" key="1">
    <source>
        <dbReference type="SAM" id="MobiDB-lite"/>
    </source>
</evidence>
<organism evidence="2 3">
    <name type="scientific">Pleurodeles waltl</name>
    <name type="common">Iberian ribbed newt</name>
    <dbReference type="NCBI Taxonomy" id="8319"/>
    <lineage>
        <taxon>Eukaryota</taxon>
        <taxon>Metazoa</taxon>
        <taxon>Chordata</taxon>
        <taxon>Craniata</taxon>
        <taxon>Vertebrata</taxon>
        <taxon>Euteleostomi</taxon>
        <taxon>Amphibia</taxon>
        <taxon>Batrachia</taxon>
        <taxon>Caudata</taxon>
        <taxon>Salamandroidea</taxon>
        <taxon>Salamandridae</taxon>
        <taxon>Pleurodelinae</taxon>
        <taxon>Pleurodeles</taxon>
    </lineage>
</organism>
<sequence length="86" mass="9372">MRSQTLTDTLPLTLAWVGGLERHASRHGRTLWASATRGVAFLEPTTDSVHPSVCSSPHRDADRPDMAPSGRTPGLDIGPDSHPWYL</sequence>